<dbReference type="InterPro" id="IPR035965">
    <property type="entry name" value="PAS-like_dom_sf"/>
</dbReference>
<keyword evidence="3" id="KW-0805">Transcription regulation</keyword>
<dbReference type="InterPro" id="IPR025662">
    <property type="entry name" value="Sigma_54_int_dom_ATP-bd_1"/>
</dbReference>
<evidence type="ECO:0000256" key="2">
    <source>
        <dbReference type="ARBA" id="ARBA00022840"/>
    </source>
</evidence>
<evidence type="ECO:0000313" key="9">
    <source>
        <dbReference type="Proteomes" id="UP000219546"/>
    </source>
</evidence>
<dbReference type="RefSeq" id="WP_097160638.1">
    <property type="nucleotide sequence ID" value="NZ_JBEPMQ010000017.1"/>
</dbReference>
<dbReference type="GO" id="GO:0006355">
    <property type="term" value="P:regulation of DNA-templated transcription"/>
    <property type="evidence" value="ECO:0007669"/>
    <property type="project" value="InterPro"/>
</dbReference>
<sequence>MLLLKTPYREEFIEAVLESAHYCLVIVDDQGYVIYLNQSYCDFLGVRLEDAMGKHVTDVIENTRMHLVVQSGKAEIADLQYIRGNYMIANRIPVWSDGKVIGAIGVVLYRDTKEWMKMNSHIKALLLEVEQYRNQLKKNQGAVYSLHDIVAISAKMIDLKNKVKRVATGDASILITGESGTGKELIAHSIHQLSERSGQPFVTVNCAAIPEHLIESELFGYQDGAFTGAKKGGKDGKFQIANGGTIFLDEIGDMPLSAQVKILRVLQDGEVHPVGGVKPEKVDVRVIAATNQDLETLVHAKAFREDLFYRINVLRLHIPPLRERQEDIRVLAKYFLHKSSDRSGKRVLDIDNQVLERFMEYDWPGNVRELENVVEAAVHLTNQEMITMDDLPDHFQTKPVLMDKNSSLKDILERTEKQAIEQAILKCEGDKIQAAKLLGIGKSSLYDKFKKYGL</sequence>
<reference evidence="8 9" key="1">
    <citation type="submission" date="2017-08" db="EMBL/GenBank/DDBJ databases">
        <authorList>
            <person name="de Groot N.N."/>
        </authorList>
    </citation>
    <scope>NUCLEOTIDE SEQUENCE [LARGE SCALE GENOMIC DNA]</scope>
    <source>
        <strain evidence="8 9">JC228</strain>
    </source>
</reference>
<keyword evidence="5" id="KW-0804">Transcription</keyword>
<dbReference type="GO" id="GO:0043565">
    <property type="term" value="F:sequence-specific DNA binding"/>
    <property type="evidence" value="ECO:0007669"/>
    <property type="project" value="InterPro"/>
</dbReference>
<dbReference type="SUPFAM" id="SSF55785">
    <property type="entry name" value="PYP-like sensor domain (PAS domain)"/>
    <property type="match status" value="1"/>
</dbReference>
<dbReference type="Gene3D" id="1.10.10.60">
    <property type="entry name" value="Homeodomain-like"/>
    <property type="match status" value="1"/>
</dbReference>
<gene>
    <name evidence="8" type="ORF">SAMN05877753_11373</name>
</gene>
<dbReference type="PANTHER" id="PTHR32071:SF57">
    <property type="entry name" value="C4-DICARBOXYLATE TRANSPORT TRANSCRIPTIONAL REGULATORY PROTEIN DCTD"/>
    <property type="match status" value="1"/>
</dbReference>
<dbReference type="SMART" id="SM00382">
    <property type="entry name" value="AAA"/>
    <property type="match status" value="1"/>
</dbReference>
<dbReference type="PROSITE" id="PS00688">
    <property type="entry name" value="SIGMA54_INTERACT_3"/>
    <property type="match status" value="1"/>
</dbReference>
<evidence type="ECO:0000256" key="3">
    <source>
        <dbReference type="ARBA" id="ARBA00023015"/>
    </source>
</evidence>
<dbReference type="InterPro" id="IPR003593">
    <property type="entry name" value="AAA+_ATPase"/>
</dbReference>
<feature type="domain" description="PAS" evidence="7">
    <location>
        <begin position="9"/>
        <end position="60"/>
    </location>
</feature>
<proteinExistence type="predicted"/>
<evidence type="ECO:0000259" key="7">
    <source>
        <dbReference type="PROSITE" id="PS50112"/>
    </source>
</evidence>
<dbReference type="Pfam" id="PF25601">
    <property type="entry name" value="AAA_lid_14"/>
    <property type="match status" value="1"/>
</dbReference>
<evidence type="ECO:0000313" key="8">
    <source>
        <dbReference type="EMBL" id="SNX75573.1"/>
    </source>
</evidence>
<dbReference type="NCBIfam" id="TIGR00229">
    <property type="entry name" value="sensory_box"/>
    <property type="match status" value="1"/>
</dbReference>
<dbReference type="SUPFAM" id="SSF52540">
    <property type="entry name" value="P-loop containing nucleoside triphosphate hydrolases"/>
    <property type="match status" value="1"/>
</dbReference>
<keyword evidence="2" id="KW-0067">ATP-binding</keyword>
<dbReference type="Gene3D" id="3.30.450.20">
    <property type="entry name" value="PAS domain"/>
    <property type="match status" value="1"/>
</dbReference>
<keyword evidence="9" id="KW-1185">Reference proteome</keyword>
<name>A0A285D8R0_9BACI</name>
<dbReference type="PROSITE" id="PS00676">
    <property type="entry name" value="SIGMA54_INTERACT_2"/>
    <property type="match status" value="1"/>
</dbReference>
<dbReference type="SUPFAM" id="SSF46689">
    <property type="entry name" value="Homeodomain-like"/>
    <property type="match status" value="1"/>
</dbReference>
<dbReference type="Gene3D" id="1.10.8.60">
    <property type="match status" value="1"/>
</dbReference>
<dbReference type="CDD" id="cd00009">
    <property type="entry name" value="AAA"/>
    <property type="match status" value="1"/>
</dbReference>
<accession>A0A285D8R0</accession>
<dbReference type="PANTHER" id="PTHR32071">
    <property type="entry name" value="TRANSCRIPTIONAL REGULATORY PROTEIN"/>
    <property type="match status" value="1"/>
</dbReference>
<dbReference type="InterPro" id="IPR058031">
    <property type="entry name" value="AAA_lid_NorR"/>
</dbReference>
<dbReference type="CDD" id="cd00130">
    <property type="entry name" value="PAS"/>
    <property type="match status" value="1"/>
</dbReference>
<dbReference type="InterPro" id="IPR025944">
    <property type="entry name" value="Sigma_54_int_dom_CS"/>
</dbReference>
<dbReference type="PROSITE" id="PS50112">
    <property type="entry name" value="PAS"/>
    <property type="match status" value="1"/>
</dbReference>
<evidence type="ECO:0000256" key="4">
    <source>
        <dbReference type="ARBA" id="ARBA00023125"/>
    </source>
</evidence>
<dbReference type="Pfam" id="PF13426">
    <property type="entry name" value="PAS_9"/>
    <property type="match status" value="1"/>
</dbReference>
<evidence type="ECO:0000256" key="1">
    <source>
        <dbReference type="ARBA" id="ARBA00022741"/>
    </source>
</evidence>
<dbReference type="InterPro" id="IPR000014">
    <property type="entry name" value="PAS"/>
</dbReference>
<dbReference type="AlphaFoldDB" id="A0A285D8R0"/>
<dbReference type="Pfam" id="PF00158">
    <property type="entry name" value="Sigma54_activat"/>
    <property type="match status" value="1"/>
</dbReference>
<dbReference type="InterPro" id="IPR009057">
    <property type="entry name" value="Homeodomain-like_sf"/>
</dbReference>
<protein>
    <submittedName>
        <fullName evidence="8">Transcriptional regulator</fullName>
    </submittedName>
</protein>
<feature type="domain" description="Sigma-54 factor interaction" evidence="6">
    <location>
        <begin position="149"/>
        <end position="379"/>
    </location>
</feature>
<dbReference type="InterPro" id="IPR002078">
    <property type="entry name" value="Sigma_54_int"/>
</dbReference>
<keyword evidence="4" id="KW-0238">DNA-binding</keyword>
<dbReference type="InterPro" id="IPR025943">
    <property type="entry name" value="Sigma_54_int_dom_ATP-bd_2"/>
</dbReference>
<dbReference type="PRINTS" id="PR01590">
    <property type="entry name" value="HTHFIS"/>
</dbReference>
<dbReference type="Proteomes" id="UP000219546">
    <property type="component" value="Unassembled WGS sequence"/>
</dbReference>
<dbReference type="SMART" id="SM00091">
    <property type="entry name" value="PAS"/>
    <property type="match status" value="1"/>
</dbReference>
<organism evidence="8 9">
    <name type="scientific">Bacillus oleivorans</name>
    <dbReference type="NCBI Taxonomy" id="1448271"/>
    <lineage>
        <taxon>Bacteria</taxon>
        <taxon>Bacillati</taxon>
        <taxon>Bacillota</taxon>
        <taxon>Bacilli</taxon>
        <taxon>Bacillales</taxon>
        <taxon>Bacillaceae</taxon>
        <taxon>Bacillus</taxon>
    </lineage>
</organism>
<keyword evidence="1" id="KW-0547">Nucleotide-binding</keyword>
<dbReference type="GO" id="GO:0005524">
    <property type="term" value="F:ATP binding"/>
    <property type="evidence" value="ECO:0007669"/>
    <property type="project" value="UniProtKB-KW"/>
</dbReference>
<dbReference type="EMBL" id="OAOP01000013">
    <property type="protein sequence ID" value="SNX75573.1"/>
    <property type="molecule type" value="Genomic_DNA"/>
</dbReference>
<dbReference type="FunFam" id="3.40.50.300:FF:000006">
    <property type="entry name" value="DNA-binding transcriptional regulator NtrC"/>
    <property type="match status" value="1"/>
</dbReference>
<dbReference type="PROSITE" id="PS50045">
    <property type="entry name" value="SIGMA54_INTERACT_4"/>
    <property type="match status" value="1"/>
</dbReference>
<dbReference type="Pfam" id="PF02954">
    <property type="entry name" value="HTH_8"/>
    <property type="match status" value="1"/>
</dbReference>
<dbReference type="OrthoDB" id="9771372at2"/>
<dbReference type="Gene3D" id="3.40.50.300">
    <property type="entry name" value="P-loop containing nucleotide triphosphate hydrolases"/>
    <property type="match status" value="1"/>
</dbReference>
<dbReference type="InterPro" id="IPR002197">
    <property type="entry name" value="HTH_Fis"/>
</dbReference>
<dbReference type="InterPro" id="IPR027417">
    <property type="entry name" value="P-loop_NTPase"/>
</dbReference>
<evidence type="ECO:0000256" key="5">
    <source>
        <dbReference type="ARBA" id="ARBA00023163"/>
    </source>
</evidence>
<evidence type="ECO:0000259" key="6">
    <source>
        <dbReference type="PROSITE" id="PS50045"/>
    </source>
</evidence>
<dbReference type="PROSITE" id="PS00675">
    <property type="entry name" value="SIGMA54_INTERACT_1"/>
    <property type="match status" value="1"/>
</dbReference>